<protein>
    <recommendedName>
        <fullName evidence="1">Enoyl reductase (ER) domain-containing protein</fullName>
    </recommendedName>
</protein>
<evidence type="ECO:0000259" key="1">
    <source>
        <dbReference type="SMART" id="SM00829"/>
    </source>
</evidence>
<dbReference type="Pfam" id="PF13602">
    <property type="entry name" value="ADH_zinc_N_2"/>
    <property type="match status" value="1"/>
</dbReference>
<dbReference type="Proteomes" id="UP001149165">
    <property type="component" value="Unassembled WGS sequence"/>
</dbReference>
<evidence type="ECO:0000313" key="2">
    <source>
        <dbReference type="EMBL" id="KAJ5101155.1"/>
    </source>
</evidence>
<dbReference type="InterPro" id="IPR052585">
    <property type="entry name" value="Lipid_raft_assoc_Zn_ADH"/>
</dbReference>
<dbReference type="InterPro" id="IPR011032">
    <property type="entry name" value="GroES-like_sf"/>
</dbReference>
<dbReference type="SUPFAM" id="SSF50129">
    <property type="entry name" value="GroES-like"/>
    <property type="match status" value="1"/>
</dbReference>
<dbReference type="SMART" id="SM00829">
    <property type="entry name" value="PKS_ER"/>
    <property type="match status" value="1"/>
</dbReference>
<name>A0A9W9FJ88_9EURO</name>
<dbReference type="GO" id="GO:0016491">
    <property type="term" value="F:oxidoreductase activity"/>
    <property type="evidence" value="ECO:0007669"/>
    <property type="project" value="InterPro"/>
</dbReference>
<accession>A0A9W9FJ88</accession>
<gene>
    <name evidence="2" type="ORF">N7456_007207</name>
</gene>
<dbReference type="InterPro" id="IPR020843">
    <property type="entry name" value="ER"/>
</dbReference>
<dbReference type="PANTHER" id="PTHR43482:SF1">
    <property type="entry name" value="PROTEIN AST1-RELATED"/>
    <property type="match status" value="1"/>
</dbReference>
<reference evidence="2" key="2">
    <citation type="journal article" date="2023" name="IMA Fungus">
        <title>Comparative genomic study of the Penicillium genus elucidates a diverse pangenome and 15 lateral gene transfer events.</title>
        <authorList>
            <person name="Petersen C."/>
            <person name="Sorensen T."/>
            <person name="Nielsen M.R."/>
            <person name="Sondergaard T.E."/>
            <person name="Sorensen J.L."/>
            <person name="Fitzpatrick D.A."/>
            <person name="Frisvad J.C."/>
            <person name="Nielsen K.L."/>
        </authorList>
    </citation>
    <scope>NUCLEOTIDE SEQUENCE</scope>
    <source>
        <strain evidence="2">IBT 30069</strain>
    </source>
</reference>
<dbReference type="Gene3D" id="3.90.180.10">
    <property type="entry name" value="Medium-chain alcohol dehydrogenases, catalytic domain"/>
    <property type="match status" value="1"/>
</dbReference>
<comment type="caution">
    <text evidence="2">The sequence shown here is derived from an EMBL/GenBank/DDBJ whole genome shotgun (WGS) entry which is preliminary data.</text>
</comment>
<dbReference type="Pfam" id="PF08240">
    <property type="entry name" value="ADH_N"/>
    <property type="match status" value="1"/>
</dbReference>
<dbReference type="EMBL" id="JAPQKH010000004">
    <property type="protein sequence ID" value="KAJ5101155.1"/>
    <property type="molecule type" value="Genomic_DNA"/>
</dbReference>
<dbReference type="OrthoDB" id="3509362at2759"/>
<feature type="domain" description="Enoyl reductase (ER)" evidence="1">
    <location>
        <begin position="27"/>
        <end position="347"/>
    </location>
</feature>
<dbReference type="Gene3D" id="3.40.50.720">
    <property type="entry name" value="NAD(P)-binding Rossmann-like Domain"/>
    <property type="match status" value="1"/>
</dbReference>
<dbReference type="PANTHER" id="PTHR43482">
    <property type="entry name" value="PROTEIN AST1-RELATED"/>
    <property type="match status" value="1"/>
</dbReference>
<dbReference type="AlphaFoldDB" id="A0A9W9FJ88"/>
<dbReference type="InterPro" id="IPR013154">
    <property type="entry name" value="ADH-like_N"/>
</dbReference>
<keyword evidence="3" id="KW-1185">Reference proteome</keyword>
<dbReference type="InterPro" id="IPR036291">
    <property type="entry name" value="NAD(P)-bd_dom_sf"/>
</dbReference>
<sequence>MASPTSTPQIPSTMRAWVRAQRGPAHRALELSTIPTPSLPAPSSSDVLIRVSHVSLQVNTELLLNLQPRIPFTSPGIPELELSGEIVAAGNGVSSELREIGTHVVAFQSIPNTFMGHGVMTEYIRLPASQVARIDAKVDMAAASGINGCGSTALKIIRTAGVRSGQTVLVNGASGSVGSVLVQICKLRGVKVVGVASGGNEEMVRGLGADEFIDYRKHDLPVYLAKENGDKPFDFVLDCAGSQALYANSPKYLKPEGAVVNIGGLEGMGALARNMMCNKFLPVWLGGVPRPYIFFSTPPTRDDAVYIGRLVEEGQLRIPVDSVFDMEDALAAYERIATKRARGKVVVKIRRD</sequence>
<dbReference type="CDD" id="cd08267">
    <property type="entry name" value="MDR1"/>
    <property type="match status" value="1"/>
</dbReference>
<reference evidence="2" key="1">
    <citation type="submission" date="2022-11" db="EMBL/GenBank/DDBJ databases">
        <authorList>
            <person name="Petersen C."/>
        </authorList>
    </citation>
    <scope>NUCLEOTIDE SEQUENCE</scope>
    <source>
        <strain evidence="2">IBT 30069</strain>
    </source>
</reference>
<dbReference type="SUPFAM" id="SSF51735">
    <property type="entry name" value="NAD(P)-binding Rossmann-fold domains"/>
    <property type="match status" value="1"/>
</dbReference>
<organism evidence="2 3">
    <name type="scientific">Penicillium angulare</name>
    <dbReference type="NCBI Taxonomy" id="116970"/>
    <lineage>
        <taxon>Eukaryota</taxon>
        <taxon>Fungi</taxon>
        <taxon>Dikarya</taxon>
        <taxon>Ascomycota</taxon>
        <taxon>Pezizomycotina</taxon>
        <taxon>Eurotiomycetes</taxon>
        <taxon>Eurotiomycetidae</taxon>
        <taxon>Eurotiales</taxon>
        <taxon>Aspergillaceae</taxon>
        <taxon>Penicillium</taxon>
    </lineage>
</organism>
<evidence type="ECO:0000313" key="3">
    <source>
        <dbReference type="Proteomes" id="UP001149165"/>
    </source>
</evidence>
<proteinExistence type="predicted"/>